<reference evidence="1 2" key="1">
    <citation type="journal article" date="2019" name="Commun. Biol.">
        <title>The bagworm genome reveals a unique fibroin gene that provides high tensile strength.</title>
        <authorList>
            <person name="Kono N."/>
            <person name="Nakamura H."/>
            <person name="Ohtoshi R."/>
            <person name="Tomita M."/>
            <person name="Numata K."/>
            <person name="Arakawa K."/>
        </authorList>
    </citation>
    <scope>NUCLEOTIDE SEQUENCE [LARGE SCALE GENOMIC DNA]</scope>
</reference>
<dbReference type="AlphaFoldDB" id="A0A4C1ZPH9"/>
<comment type="caution">
    <text evidence="1">The sequence shown here is derived from an EMBL/GenBank/DDBJ whole genome shotgun (WGS) entry which is preliminary data.</text>
</comment>
<organism evidence="1 2">
    <name type="scientific">Eumeta variegata</name>
    <name type="common">Bagworm moth</name>
    <name type="synonym">Eumeta japonica</name>
    <dbReference type="NCBI Taxonomy" id="151549"/>
    <lineage>
        <taxon>Eukaryota</taxon>
        <taxon>Metazoa</taxon>
        <taxon>Ecdysozoa</taxon>
        <taxon>Arthropoda</taxon>
        <taxon>Hexapoda</taxon>
        <taxon>Insecta</taxon>
        <taxon>Pterygota</taxon>
        <taxon>Neoptera</taxon>
        <taxon>Endopterygota</taxon>
        <taxon>Lepidoptera</taxon>
        <taxon>Glossata</taxon>
        <taxon>Ditrysia</taxon>
        <taxon>Tineoidea</taxon>
        <taxon>Psychidae</taxon>
        <taxon>Oiketicinae</taxon>
        <taxon>Eumeta</taxon>
    </lineage>
</organism>
<dbReference type="EMBL" id="BGZK01001969">
    <property type="protein sequence ID" value="GBP88984.1"/>
    <property type="molecule type" value="Genomic_DNA"/>
</dbReference>
<keyword evidence="2" id="KW-1185">Reference proteome</keyword>
<sequence length="121" mass="14012">MVNEEKLSGDGRGRRFLRQKSLFGFAQGHTGTRTRSSRTAVCPTHYSFQIWQYPSTDPSPPPPNCPTSCKIQNSGKLKNYDYRRVLTLPENSSTAWLRAAPLYWRRIITVPRGRELWSRLR</sequence>
<gene>
    <name evidence="1" type="ORF">EVAR_62414_1</name>
</gene>
<name>A0A4C1ZPH9_EUMVA</name>
<accession>A0A4C1ZPH9</accession>
<proteinExistence type="predicted"/>
<evidence type="ECO:0000313" key="1">
    <source>
        <dbReference type="EMBL" id="GBP88984.1"/>
    </source>
</evidence>
<dbReference type="Proteomes" id="UP000299102">
    <property type="component" value="Unassembled WGS sequence"/>
</dbReference>
<protein>
    <submittedName>
        <fullName evidence="1">Uncharacterized protein</fullName>
    </submittedName>
</protein>
<evidence type="ECO:0000313" key="2">
    <source>
        <dbReference type="Proteomes" id="UP000299102"/>
    </source>
</evidence>